<evidence type="ECO:0000259" key="3">
    <source>
        <dbReference type="Pfam" id="PF19314"/>
    </source>
</evidence>
<protein>
    <recommendedName>
        <fullName evidence="3">FHF complex subunit HOOK-interacting protein C-terminal domain-containing protein</fullName>
    </recommendedName>
</protein>
<dbReference type="PANTHER" id="PTHR21705">
    <property type="entry name" value="RAI16 PROTEIN-RELATED"/>
    <property type="match status" value="1"/>
</dbReference>
<dbReference type="EMBL" id="CP014501">
    <property type="protein sequence ID" value="ANB13167.1"/>
    <property type="molecule type" value="Genomic_DNA"/>
</dbReference>
<dbReference type="OrthoDB" id="5350595at2759"/>
<evidence type="ECO:0000313" key="4">
    <source>
        <dbReference type="EMBL" id="ANB13167.1"/>
    </source>
</evidence>
<accession>A0A161HJZ5</accession>
<proteinExistence type="inferred from homology"/>
<feature type="domain" description="FHF complex subunit HOOK-interacting protein C-terminal" evidence="3">
    <location>
        <begin position="548"/>
        <end position="599"/>
    </location>
</feature>
<dbReference type="AlphaFoldDB" id="A0A161HJZ5"/>
<reference evidence="4 5" key="1">
    <citation type="submission" date="2016-02" db="EMBL/GenBank/DDBJ databases">
        <title>Complete genome sequence and transcriptome regulation of the pentose utilising yeast Sugiyamaella lignohabitans.</title>
        <authorList>
            <person name="Bellasio M."/>
            <person name="Peymann A."/>
            <person name="Valli M."/>
            <person name="Sipitzky M."/>
            <person name="Graf A."/>
            <person name="Sauer M."/>
            <person name="Marx H."/>
            <person name="Mattanovich D."/>
        </authorList>
    </citation>
    <scope>NUCLEOTIDE SEQUENCE [LARGE SCALE GENOMIC DNA]</scope>
    <source>
        <strain evidence="4 5">CBS 10342</strain>
    </source>
</reference>
<dbReference type="InterPro" id="IPR045669">
    <property type="entry name" value="FHIP_C"/>
</dbReference>
<dbReference type="InterPro" id="IPR019384">
    <property type="entry name" value="FHIP"/>
</dbReference>
<evidence type="ECO:0000256" key="2">
    <source>
        <dbReference type="SAM" id="MobiDB-lite"/>
    </source>
</evidence>
<organism evidence="4 5">
    <name type="scientific">Sugiyamaella lignohabitans</name>
    <dbReference type="NCBI Taxonomy" id="796027"/>
    <lineage>
        <taxon>Eukaryota</taxon>
        <taxon>Fungi</taxon>
        <taxon>Dikarya</taxon>
        <taxon>Ascomycota</taxon>
        <taxon>Saccharomycotina</taxon>
        <taxon>Dipodascomycetes</taxon>
        <taxon>Dipodascales</taxon>
        <taxon>Trichomonascaceae</taxon>
        <taxon>Sugiyamaella</taxon>
    </lineage>
</organism>
<dbReference type="Pfam" id="PF19314">
    <property type="entry name" value="DUF5917"/>
    <property type="match status" value="1"/>
</dbReference>
<dbReference type="Proteomes" id="UP000189580">
    <property type="component" value="Chromosome a"/>
</dbReference>
<evidence type="ECO:0000256" key="1">
    <source>
        <dbReference type="ARBA" id="ARBA00024336"/>
    </source>
</evidence>
<dbReference type="KEGG" id="slb:AWJ20_1449"/>
<name>A0A161HJZ5_9ASCO</name>
<dbReference type="RefSeq" id="XP_018735644.1">
    <property type="nucleotide sequence ID" value="XM_018878329.1"/>
</dbReference>
<dbReference type="PANTHER" id="PTHR21705:SF11">
    <property type="entry name" value="FHIP FAMILY PROTEIN CG3558"/>
    <property type="match status" value="1"/>
</dbReference>
<dbReference type="GeneID" id="30033252"/>
<comment type="similarity">
    <text evidence="1">Belongs to the FHIP family.</text>
</comment>
<sequence length="757" mass="85850">MVPLWRRVVSKAFGSRRVGPTSTGHLGAKQRFDLTQKACSDIEIAVNQISSTDTPSYELLNSAIISLVEVFEAEKAITAPGGKHVCILYYLQSNFFYLTCSNLRSYPSWLLDSLSNLITLLYSVDAILMNKSFILGINVFLHAMSLYRMPAQSYEETFVKLLGLMVTKIKNDDRLLIVWLKLVGVNGIHEEYAFSRFPESGHSSSPPAYHKQFPLTYILLDYVCHDGSVGKICRDNLLDLIKIISSSRWLEAWICQSDFSALLVSSLSSLFSLVRKKLLNSPATVPSEATSASPELSTSYYHIKSVHPQLSQFRLYLAFWQDLVFSCSSTKMKQTFLGYFDAIFIKQMLYPTFKYLRMEFLDLLTIILDDLDHNELSQMILCSLFGIQLSYNYRHLTLKSAGPIDKIPMPSSGPKLCDSILRSLQSEFSNKEKAASLRLLLVLIRKYYPYIANNDCKILSTARCSRHSDKLSVGNHLHLLHDTKVKLDIKRYGLADCDYKQQANLLNSPYLRLDKLGIGGSSPTADPYMATLEKSFIIFEYHTILETDPLIKSLLHLLQEFYSNSHDVNLLLTAVIMELSCNPSLSINEWLLGPNLSVLNVMDALTNQYIIYSQGELFFEQLDKFERTFTLSEWSNRGERTNDTHSEQGSQLLSPVASFVEDTPTVVHSASLKNGKSKVKETTDLNEDIECPPSDVSTLPKKQNKKIRQSDPRDVESSPIDSPDYGYHLNGNIIIYREFVKDIEALVRVRSWLLDDL</sequence>
<feature type="region of interest" description="Disordered" evidence="2">
    <location>
        <begin position="677"/>
        <end position="722"/>
    </location>
</feature>
<dbReference type="Pfam" id="PF10257">
    <property type="entry name" value="RAI16-like"/>
    <property type="match status" value="1"/>
</dbReference>
<evidence type="ECO:0000313" key="5">
    <source>
        <dbReference type="Proteomes" id="UP000189580"/>
    </source>
</evidence>
<keyword evidence="5" id="KW-1185">Reference proteome</keyword>
<gene>
    <name evidence="4" type="ORF">AWJ20_1449</name>
</gene>